<dbReference type="AlphaFoldDB" id="A0A9P7U952"/>
<evidence type="ECO:0000313" key="1">
    <source>
        <dbReference type="EMBL" id="KAG7045043.1"/>
    </source>
</evidence>
<keyword evidence="2" id="KW-1185">Reference proteome</keyword>
<dbReference type="Proteomes" id="UP000699042">
    <property type="component" value="Unassembled WGS sequence"/>
</dbReference>
<dbReference type="EMBL" id="JAESDN010000009">
    <property type="protein sequence ID" value="KAG7045043.1"/>
    <property type="molecule type" value="Genomic_DNA"/>
</dbReference>
<comment type="caution">
    <text evidence="1">The sequence shown here is derived from an EMBL/GenBank/DDBJ whole genome shotgun (WGS) entry which is preliminary data.</text>
</comment>
<name>A0A9P7U952_9PEZI</name>
<proteinExistence type="predicted"/>
<organism evidence="1 2">
    <name type="scientific">Colletotrichum scovillei</name>
    <dbReference type="NCBI Taxonomy" id="1209932"/>
    <lineage>
        <taxon>Eukaryota</taxon>
        <taxon>Fungi</taxon>
        <taxon>Dikarya</taxon>
        <taxon>Ascomycota</taxon>
        <taxon>Pezizomycotina</taxon>
        <taxon>Sordariomycetes</taxon>
        <taxon>Hypocreomycetidae</taxon>
        <taxon>Glomerellales</taxon>
        <taxon>Glomerellaceae</taxon>
        <taxon>Colletotrichum</taxon>
        <taxon>Colletotrichum acutatum species complex</taxon>
    </lineage>
</organism>
<gene>
    <name evidence="1" type="ORF">JMJ77_009131</name>
</gene>
<sequence>MGNCQAAWEVASPIRRILSNRSVSVVQAVLS</sequence>
<protein>
    <submittedName>
        <fullName evidence="1">Uncharacterized protein</fullName>
    </submittedName>
</protein>
<reference evidence="1" key="1">
    <citation type="submission" date="2021-05" db="EMBL/GenBank/DDBJ databases">
        <title>Comparative genomics of three Colletotrichum scovillei strains and genetic complementation revealed genes involved fungal growth and virulence on chili pepper.</title>
        <authorList>
            <person name="Hsieh D.-K."/>
            <person name="Chuang S.-C."/>
            <person name="Chen C.-Y."/>
            <person name="Chao Y.-T."/>
            <person name="Lu M.-Y.J."/>
            <person name="Lee M.-H."/>
            <person name="Shih M.-C."/>
        </authorList>
    </citation>
    <scope>NUCLEOTIDE SEQUENCE</scope>
    <source>
        <strain evidence="1">Coll-153</strain>
    </source>
</reference>
<evidence type="ECO:0000313" key="2">
    <source>
        <dbReference type="Proteomes" id="UP000699042"/>
    </source>
</evidence>
<accession>A0A9P7U952</accession>